<dbReference type="InterPro" id="IPR036898">
    <property type="entry name" value="RNA_pol_Rpb7-like_N_sf"/>
</dbReference>
<gene>
    <name evidence="7" type="ORF">Vbra_396</name>
</gene>
<proteinExistence type="predicted"/>
<feature type="domain" description="NELL2-like EGF" evidence="6">
    <location>
        <begin position="168"/>
        <end position="203"/>
    </location>
</feature>
<sequence length="288" mass="30532">MARKFNADGVDVDSFVLIEKNTVQLEARFLNEPLTGIQYYFLSKILHRYLPEFRGVWMAQHSARALESCGYTTANCADNTGYTLVDVQPECLVWQRMLAKADVCGSVRVVPLVLVGCGRVCAPDGLHKCGRPGLVSSAATDLANDPASATQNIGTQTNKQRQCNTGLCNVNNGGCHERATCSVSNGLVVSLCEPGYAGDGVVCENIDECATNTGGCPSLCVNYPGGFTCVCSHDNDTCTSTSSDGHLAPNRRLQMGDGSSGNDTTTTPPQNLEILVRAADLGGAAERV</sequence>
<dbReference type="OrthoDB" id="41109at2759"/>
<evidence type="ECO:0000313" key="7">
    <source>
        <dbReference type="EMBL" id="CEM18743.1"/>
    </source>
</evidence>
<dbReference type="Gene3D" id="2.10.25.10">
    <property type="entry name" value="Laminin"/>
    <property type="match status" value="2"/>
</dbReference>
<evidence type="ECO:0000313" key="8">
    <source>
        <dbReference type="Proteomes" id="UP000041254"/>
    </source>
</evidence>
<evidence type="ECO:0000256" key="1">
    <source>
        <dbReference type="ARBA" id="ARBA00022478"/>
    </source>
</evidence>
<dbReference type="PROSITE" id="PS01187">
    <property type="entry name" value="EGF_CA"/>
    <property type="match status" value="1"/>
</dbReference>
<dbReference type="GO" id="GO:0005509">
    <property type="term" value="F:calcium ion binding"/>
    <property type="evidence" value="ECO:0007669"/>
    <property type="project" value="InterPro"/>
</dbReference>
<dbReference type="EMBL" id="CDMY01000508">
    <property type="protein sequence ID" value="CEM18743.1"/>
    <property type="molecule type" value="Genomic_DNA"/>
</dbReference>
<evidence type="ECO:0000256" key="5">
    <source>
        <dbReference type="SAM" id="MobiDB-lite"/>
    </source>
</evidence>
<keyword evidence="3" id="KW-1015">Disulfide bond</keyword>
<dbReference type="InParanoid" id="A0A0G4FVK4"/>
<dbReference type="Pfam" id="PF12947">
    <property type="entry name" value="EGF_3"/>
    <property type="match status" value="1"/>
</dbReference>
<dbReference type="PhylomeDB" id="A0A0G4FVK4"/>
<dbReference type="GO" id="GO:0000428">
    <property type="term" value="C:DNA-directed RNA polymerase complex"/>
    <property type="evidence" value="ECO:0007669"/>
    <property type="project" value="UniProtKB-KW"/>
</dbReference>
<dbReference type="SUPFAM" id="SSF57196">
    <property type="entry name" value="EGF/Laminin"/>
    <property type="match status" value="2"/>
</dbReference>
<dbReference type="InterPro" id="IPR024731">
    <property type="entry name" value="NELL2-like_EGF"/>
</dbReference>
<dbReference type="AlphaFoldDB" id="A0A0G4FVK4"/>
<protein>
    <recommendedName>
        <fullName evidence="6">NELL2-like EGF domain-containing protein</fullName>
    </recommendedName>
</protein>
<evidence type="ECO:0000256" key="3">
    <source>
        <dbReference type="ARBA" id="ARBA00023157"/>
    </source>
</evidence>
<keyword evidence="1" id="KW-0240">DNA-directed RNA polymerase</keyword>
<evidence type="ECO:0000256" key="4">
    <source>
        <dbReference type="ARBA" id="ARBA00023163"/>
    </source>
</evidence>
<organism evidence="7 8">
    <name type="scientific">Vitrella brassicaformis (strain CCMP3155)</name>
    <dbReference type="NCBI Taxonomy" id="1169540"/>
    <lineage>
        <taxon>Eukaryota</taxon>
        <taxon>Sar</taxon>
        <taxon>Alveolata</taxon>
        <taxon>Colpodellida</taxon>
        <taxon>Vitrellaceae</taxon>
        <taxon>Vitrella</taxon>
    </lineage>
</organism>
<evidence type="ECO:0000256" key="2">
    <source>
        <dbReference type="ARBA" id="ARBA00022536"/>
    </source>
</evidence>
<accession>A0A0G4FVK4</accession>
<keyword evidence="4" id="KW-0804">Transcription</keyword>
<feature type="region of interest" description="Disordered" evidence="5">
    <location>
        <begin position="242"/>
        <end position="269"/>
    </location>
</feature>
<keyword evidence="2" id="KW-0245">EGF-like domain</keyword>
<dbReference type="VEuPathDB" id="CryptoDB:Vbra_396"/>
<evidence type="ECO:0000259" key="6">
    <source>
        <dbReference type="Pfam" id="PF12947"/>
    </source>
</evidence>
<dbReference type="Gene3D" id="3.30.1490.120">
    <property type="entry name" value="RNA polymerase Rpb7-like, N-terminal domain"/>
    <property type="match status" value="1"/>
</dbReference>
<dbReference type="STRING" id="1169540.A0A0G4FVK4"/>
<reference evidence="7 8" key="1">
    <citation type="submission" date="2014-11" db="EMBL/GenBank/DDBJ databases">
        <authorList>
            <person name="Zhu J."/>
            <person name="Qi W."/>
            <person name="Song R."/>
        </authorList>
    </citation>
    <scope>NUCLEOTIDE SEQUENCE [LARGE SCALE GENOMIC DNA]</scope>
</reference>
<name>A0A0G4FVK4_VITBC</name>
<keyword evidence="8" id="KW-1185">Reference proteome</keyword>
<dbReference type="Proteomes" id="UP000041254">
    <property type="component" value="Unassembled WGS sequence"/>
</dbReference>
<dbReference type="InterPro" id="IPR018097">
    <property type="entry name" value="EGF_Ca-bd_CS"/>
</dbReference>